<dbReference type="PROSITE" id="PS51352">
    <property type="entry name" value="THIOREDOXIN_2"/>
    <property type="match status" value="1"/>
</dbReference>
<dbReference type="OrthoDB" id="7869097at2759"/>
<dbReference type="EMBL" id="CP031038">
    <property type="protein sequence ID" value="QDZ21106.1"/>
    <property type="molecule type" value="Genomic_DNA"/>
</dbReference>
<dbReference type="InterPro" id="IPR013766">
    <property type="entry name" value="Thioredoxin_domain"/>
</dbReference>
<dbReference type="InterPro" id="IPR002500">
    <property type="entry name" value="PAPS_reduct_dom"/>
</dbReference>
<evidence type="ECO:0000313" key="2">
    <source>
        <dbReference type="EMBL" id="QDZ21106.1"/>
    </source>
</evidence>
<feature type="domain" description="Thioredoxin" evidence="1">
    <location>
        <begin position="335"/>
        <end position="459"/>
    </location>
</feature>
<keyword evidence="3" id="KW-1185">Reference proteome</keyword>
<dbReference type="AlphaFoldDB" id="A0A5B8MKW2"/>
<sequence length="465" mass="51491">MRTTMRTTTRTRGGVVGGATGRGNGGAPLLLRRPVGGVASRVAASRQVAGSKVGGRVEVAERVVATRAASYDQEQFIAESKEMRLKHLEEQAMYALKISCENFDHAVFPNAMIAGDVVITHLLSRLGYLKDGKCKVMVVDTFHLFPETMGFLKEMEDFYDFKAEVFCAEGVPVGDKAAYDAKYGADLWKEDIEQYDKVCKVEPFQRGLKTLETNCMINGRTRWQGFERAWIDLFENAPIGGGLAKCNPLAYWTLEDCFDYIAKYRIPHHPLHAEGYPSIGDAKDTIPIPEDGSVTFKNFEFQGDKAQWLDYASERKGRFVGLTKKDGSAKTECGIHVEGAEKTFDRDLWEDGSSAVQALAQISDVESFVKSGPAVLAVYAPWCQFCQAMEEEYEKLAKELGIPVAKFRGDEQREFVQAELNTESFPTVNVVTADGKVVKYDSEARTVADFTEFVQSTVGATAKTA</sequence>
<evidence type="ECO:0000259" key="1">
    <source>
        <dbReference type="PROSITE" id="PS51352"/>
    </source>
</evidence>
<dbReference type="GO" id="GO:0019379">
    <property type="term" value="P:sulfate assimilation, phosphoadenylyl sulfate reduction by phosphoadenylyl-sulfate reductase (thioredoxin)"/>
    <property type="evidence" value="ECO:0007669"/>
    <property type="project" value="TreeGrafter"/>
</dbReference>
<dbReference type="STRING" id="1764295.A0A5B8MKW2"/>
<name>A0A5B8MKW2_9CHLO</name>
<dbReference type="InterPro" id="IPR036249">
    <property type="entry name" value="Thioredoxin-like_sf"/>
</dbReference>
<dbReference type="Proteomes" id="UP000316726">
    <property type="component" value="Chromosome 5"/>
</dbReference>
<dbReference type="Gene3D" id="3.40.30.10">
    <property type="entry name" value="Glutaredoxin"/>
    <property type="match status" value="1"/>
</dbReference>
<dbReference type="Pfam" id="PF01507">
    <property type="entry name" value="PAPS_reduct"/>
    <property type="match status" value="1"/>
</dbReference>
<evidence type="ECO:0000313" key="3">
    <source>
        <dbReference type="Proteomes" id="UP000316726"/>
    </source>
</evidence>
<protein>
    <submittedName>
        <fullName evidence="2">Phosphoadenosine-phosphosulfate reductase</fullName>
    </submittedName>
</protein>
<organism evidence="2 3">
    <name type="scientific">Chloropicon primus</name>
    <dbReference type="NCBI Taxonomy" id="1764295"/>
    <lineage>
        <taxon>Eukaryota</taxon>
        <taxon>Viridiplantae</taxon>
        <taxon>Chlorophyta</taxon>
        <taxon>Chloropicophyceae</taxon>
        <taxon>Chloropicales</taxon>
        <taxon>Chloropicaceae</taxon>
        <taxon>Chloropicon</taxon>
    </lineage>
</organism>
<dbReference type="PANTHER" id="PTHR46509:SF2">
    <property type="entry name" value="PHOSPHOADENOSINE PHOSPHOSULFATE REDUCTASE"/>
    <property type="match status" value="1"/>
</dbReference>
<dbReference type="GO" id="GO:0004604">
    <property type="term" value="F:phosphoadenylyl-sulfate reductase (thioredoxin) activity"/>
    <property type="evidence" value="ECO:0007669"/>
    <property type="project" value="TreeGrafter"/>
</dbReference>
<dbReference type="SUPFAM" id="SSF52402">
    <property type="entry name" value="Adenine nucleotide alpha hydrolases-like"/>
    <property type="match status" value="1"/>
</dbReference>
<dbReference type="GO" id="GO:0005737">
    <property type="term" value="C:cytoplasm"/>
    <property type="evidence" value="ECO:0007669"/>
    <property type="project" value="TreeGrafter"/>
</dbReference>
<dbReference type="CDD" id="cd23945">
    <property type="entry name" value="PAPS_reductase"/>
    <property type="match status" value="1"/>
</dbReference>
<proteinExistence type="predicted"/>
<dbReference type="PANTHER" id="PTHR46509">
    <property type="entry name" value="PHOSPHOADENOSINE PHOSPHOSULFATE REDUCTASE"/>
    <property type="match status" value="1"/>
</dbReference>
<dbReference type="Pfam" id="PF00085">
    <property type="entry name" value="Thioredoxin"/>
    <property type="match status" value="1"/>
</dbReference>
<dbReference type="InterPro" id="IPR014729">
    <property type="entry name" value="Rossmann-like_a/b/a_fold"/>
</dbReference>
<accession>A0A5B8MKW2</accession>
<reference evidence="2 3" key="1">
    <citation type="submission" date="2018-07" db="EMBL/GenBank/DDBJ databases">
        <title>The complete nuclear genome of the prasinophyte Chloropicon primus (CCMP1205).</title>
        <authorList>
            <person name="Pombert J.-F."/>
            <person name="Otis C."/>
            <person name="Turmel M."/>
            <person name="Lemieux C."/>
        </authorList>
    </citation>
    <scope>NUCLEOTIDE SEQUENCE [LARGE SCALE GENOMIC DNA]</scope>
    <source>
        <strain evidence="2 3">CCMP1205</strain>
    </source>
</reference>
<dbReference type="Gene3D" id="3.40.50.620">
    <property type="entry name" value="HUPs"/>
    <property type="match status" value="1"/>
</dbReference>
<gene>
    <name evidence="2" type="ORF">A3770_05p36240</name>
</gene>
<dbReference type="SUPFAM" id="SSF52833">
    <property type="entry name" value="Thioredoxin-like"/>
    <property type="match status" value="1"/>
</dbReference>